<evidence type="ECO:0000313" key="2">
    <source>
        <dbReference type="Proteomes" id="UP000091857"/>
    </source>
</evidence>
<comment type="caution">
    <text evidence="1">The sequence shown here is derived from an EMBL/GenBank/DDBJ whole genome shotgun (WGS) entry which is preliminary data.</text>
</comment>
<protein>
    <submittedName>
        <fullName evidence="1">Uncharacterized protein</fullName>
    </submittedName>
</protein>
<dbReference type="Proteomes" id="UP000091857">
    <property type="component" value="Chromosome 15"/>
</dbReference>
<keyword evidence="2" id="KW-1185">Reference proteome</keyword>
<name>A0ACB7GCK1_MANES</name>
<organism evidence="1 2">
    <name type="scientific">Manihot esculenta</name>
    <name type="common">Cassava</name>
    <name type="synonym">Jatropha manihot</name>
    <dbReference type="NCBI Taxonomy" id="3983"/>
    <lineage>
        <taxon>Eukaryota</taxon>
        <taxon>Viridiplantae</taxon>
        <taxon>Streptophyta</taxon>
        <taxon>Embryophyta</taxon>
        <taxon>Tracheophyta</taxon>
        <taxon>Spermatophyta</taxon>
        <taxon>Magnoliopsida</taxon>
        <taxon>eudicotyledons</taxon>
        <taxon>Gunneridae</taxon>
        <taxon>Pentapetalae</taxon>
        <taxon>rosids</taxon>
        <taxon>fabids</taxon>
        <taxon>Malpighiales</taxon>
        <taxon>Euphorbiaceae</taxon>
        <taxon>Crotonoideae</taxon>
        <taxon>Manihoteae</taxon>
        <taxon>Manihot</taxon>
    </lineage>
</organism>
<evidence type="ECO:0000313" key="1">
    <source>
        <dbReference type="EMBL" id="KAG8637972.1"/>
    </source>
</evidence>
<proteinExistence type="predicted"/>
<reference evidence="2" key="1">
    <citation type="journal article" date="2016" name="Nat. Biotechnol.">
        <title>Sequencing wild and cultivated cassava and related species reveals extensive interspecific hybridization and genetic diversity.</title>
        <authorList>
            <person name="Bredeson J.V."/>
            <person name="Lyons J.B."/>
            <person name="Prochnik S.E."/>
            <person name="Wu G.A."/>
            <person name="Ha C.M."/>
            <person name="Edsinger-Gonzales E."/>
            <person name="Grimwood J."/>
            <person name="Schmutz J."/>
            <person name="Rabbi I.Y."/>
            <person name="Egesi C."/>
            <person name="Nauluvula P."/>
            <person name="Lebot V."/>
            <person name="Ndunguru J."/>
            <person name="Mkamilo G."/>
            <person name="Bart R.S."/>
            <person name="Setter T.L."/>
            <person name="Gleadow R.M."/>
            <person name="Kulakow P."/>
            <person name="Ferguson M.E."/>
            <person name="Rounsley S."/>
            <person name="Rokhsar D.S."/>
        </authorList>
    </citation>
    <scope>NUCLEOTIDE SEQUENCE [LARGE SCALE GENOMIC DNA]</scope>
    <source>
        <strain evidence="2">cv. AM560-2</strain>
    </source>
</reference>
<dbReference type="EMBL" id="CM004401">
    <property type="protein sequence ID" value="KAG8637972.1"/>
    <property type="molecule type" value="Genomic_DNA"/>
</dbReference>
<sequence length="85" mass="9950">MHKKTLNFLPSFQRQTPTEIIMSSPSSSHLLHRHHYTRTFPSLTNSITHKPSSLIPPRKTSRRKRRRKKKEISEETAAILPFLGF</sequence>
<gene>
    <name evidence="1" type="ORF">MANES_15G180633v8</name>
</gene>
<accession>A0ACB7GCK1</accession>